<evidence type="ECO:0000256" key="1">
    <source>
        <dbReference type="ARBA" id="ARBA00023015"/>
    </source>
</evidence>
<dbReference type="InterPro" id="IPR018062">
    <property type="entry name" value="HTH_AraC-typ_CS"/>
</dbReference>
<evidence type="ECO:0000256" key="3">
    <source>
        <dbReference type="ARBA" id="ARBA00023163"/>
    </source>
</evidence>
<dbReference type="InterPro" id="IPR046532">
    <property type="entry name" value="DUF6597"/>
</dbReference>
<dbReference type="GO" id="GO:0003700">
    <property type="term" value="F:DNA-binding transcription factor activity"/>
    <property type="evidence" value="ECO:0007669"/>
    <property type="project" value="InterPro"/>
</dbReference>
<proteinExistence type="predicted"/>
<evidence type="ECO:0000259" key="4">
    <source>
        <dbReference type="PROSITE" id="PS01124"/>
    </source>
</evidence>
<dbReference type="Gene3D" id="1.10.10.60">
    <property type="entry name" value="Homeodomain-like"/>
    <property type="match status" value="1"/>
</dbReference>
<dbReference type="SMART" id="SM00342">
    <property type="entry name" value="HTH_ARAC"/>
    <property type="match status" value="1"/>
</dbReference>
<keyword evidence="6" id="KW-1185">Reference proteome</keyword>
<dbReference type="EMBL" id="BMRJ01000002">
    <property type="protein sequence ID" value="GGR31742.1"/>
    <property type="molecule type" value="Genomic_DNA"/>
</dbReference>
<dbReference type="Pfam" id="PF12833">
    <property type="entry name" value="HTH_18"/>
    <property type="match status" value="1"/>
</dbReference>
<feature type="domain" description="HTH araC/xylS-type" evidence="4">
    <location>
        <begin position="190"/>
        <end position="291"/>
    </location>
</feature>
<dbReference type="AlphaFoldDB" id="A0A918CPC0"/>
<evidence type="ECO:0000313" key="5">
    <source>
        <dbReference type="EMBL" id="GGR31742.1"/>
    </source>
</evidence>
<dbReference type="Proteomes" id="UP000610303">
    <property type="component" value="Unassembled WGS sequence"/>
</dbReference>
<sequence>MADERAEAYWRTRTGAPRSRGVLAPAAGEPALGGTGSPIGMTRHAPSPALAELVRHYWVPRWRLPPGRTVTQRVLEYPSANLVVEGVERGGGGGAALWGPNLGLGSRTLAGTGWAFGVLLQPGVAPLLLGRPARTLIDPVHGLPLDGVAGAGPALARVAAATAGLEEERAVSEFESWFAGLGLEPGDDARTVRRLVERAEHDRTLTRVVQLAEAEGLGVRRLERLVREQLGLTPRWLIRRYRLQEAAERLASADSPPLAELAAELGYADQAHFTREFRTVVGETPGGYARAARAAR</sequence>
<dbReference type="RefSeq" id="WP_189085909.1">
    <property type="nucleotide sequence ID" value="NZ_BMRJ01000002.1"/>
</dbReference>
<comment type="caution">
    <text evidence="5">The sequence shown here is derived from an EMBL/GenBank/DDBJ whole genome shotgun (WGS) entry which is preliminary data.</text>
</comment>
<dbReference type="SUPFAM" id="SSF46689">
    <property type="entry name" value="Homeodomain-like"/>
    <property type="match status" value="1"/>
</dbReference>
<organism evidence="5 6">
    <name type="scientific">Agromyces mediolanus</name>
    <name type="common">Corynebacterium mediolanum</name>
    <dbReference type="NCBI Taxonomy" id="41986"/>
    <lineage>
        <taxon>Bacteria</taxon>
        <taxon>Bacillati</taxon>
        <taxon>Actinomycetota</taxon>
        <taxon>Actinomycetes</taxon>
        <taxon>Micrococcales</taxon>
        <taxon>Microbacteriaceae</taxon>
        <taxon>Agromyces</taxon>
    </lineage>
</organism>
<dbReference type="GO" id="GO:0043565">
    <property type="term" value="F:sequence-specific DNA binding"/>
    <property type="evidence" value="ECO:0007669"/>
    <property type="project" value="InterPro"/>
</dbReference>
<reference evidence="5" key="1">
    <citation type="journal article" date="2014" name="Int. J. Syst. Evol. Microbiol.">
        <title>Complete genome sequence of Corynebacterium casei LMG S-19264T (=DSM 44701T), isolated from a smear-ripened cheese.</title>
        <authorList>
            <consortium name="US DOE Joint Genome Institute (JGI-PGF)"/>
            <person name="Walter F."/>
            <person name="Albersmeier A."/>
            <person name="Kalinowski J."/>
            <person name="Ruckert C."/>
        </authorList>
    </citation>
    <scope>NUCLEOTIDE SEQUENCE</scope>
    <source>
        <strain evidence="5">JCM 3346</strain>
    </source>
</reference>
<dbReference type="InterPro" id="IPR050204">
    <property type="entry name" value="AraC_XylS_family_regulators"/>
</dbReference>
<dbReference type="InterPro" id="IPR018060">
    <property type="entry name" value="HTH_AraC"/>
</dbReference>
<evidence type="ECO:0000256" key="2">
    <source>
        <dbReference type="ARBA" id="ARBA00023125"/>
    </source>
</evidence>
<evidence type="ECO:0000313" key="6">
    <source>
        <dbReference type="Proteomes" id="UP000610303"/>
    </source>
</evidence>
<keyword evidence="3" id="KW-0804">Transcription</keyword>
<keyword evidence="2" id="KW-0238">DNA-binding</keyword>
<gene>
    <name evidence="5" type="ORF">GCM10010196_27600</name>
</gene>
<name>A0A918CPC0_AGRME</name>
<reference evidence="5" key="2">
    <citation type="submission" date="2020-09" db="EMBL/GenBank/DDBJ databases">
        <authorList>
            <person name="Sun Q."/>
            <person name="Ohkuma M."/>
        </authorList>
    </citation>
    <scope>NUCLEOTIDE SEQUENCE</scope>
    <source>
        <strain evidence="5">JCM 3346</strain>
    </source>
</reference>
<dbReference type="PROSITE" id="PS01124">
    <property type="entry name" value="HTH_ARAC_FAMILY_2"/>
    <property type="match status" value="1"/>
</dbReference>
<protein>
    <submittedName>
        <fullName evidence="5">Transcriptional regulator</fullName>
    </submittedName>
</protein>
<dbReference type="Pfam" id="PF20240">
    <property type="entry name" value="DUF6597"/>
    <property type="match status" value="1"/>
</dbReference>
<dbReference type="InterPro" id="IPR009057">
    <property type="entry name" value="Homeodomain-like_sf"/>
</dbReference>
<accession>A0A918CPC0</accession>
<dbReference type="PANTHER" id="PTHR46796">
    <property type="entry name" value="HTH-TYPE TRANSCRIPTIONAL ACTIVATOR RHAS-RELATED"/>
    <property type="match status" value="1"/>
</dbReference>
<keyword evidence="1" id="KW-0805">Transcription regulation</keyword>
<dbReference type="PROSITE" id="PS00041">
    <property type="entry name" value="HTH_ARAC_FAMILY_1"/>
    <property type="match status" value="1"/>
</dbReference>